<evidence type="ECO:0000313" key="2">
    <source>
        <dbReference type="Proteomes" id="UP000266649"/>
    </source>
</evidence>
<proteinExistence type="predicted"/>
<dbReference type="GO" id="GO:0000271">
    <property type="term" value="P:polysaccharide biosynthetic process"/>
    <property type="evidence" value="ECO:0007669"/>
    <property type="project" value="InterPro"/>
</dbReference>
<dbReference type="GO" id="GO:0015774">
    <property type="term" value="P:polysaccharide transport"/>
    <property type="evidence" value="ECO:0007669"/>
    <property type="project" value="InterPro"/>
</dbReference>
<dbReference type="InterPro" id="IPR007833">
    <property type="entry name" value="Capsule_polysaccharide_synth"/>
</dbReference>
<dbReference type="Gene3D" id="3.40.50.12580">
    <property type="match status" value="1"/>
</dbReference>
<name>A0A398BVR2_9RHOB</name>
<evidence type="ECO:0000313" key="1">
    <source>
        <dbReference type="EMBL" id="RID91383.1"/>
    </source>
</evidence>
<dbReference type="AlphaFoldDB" id="A0A398BVR2"/>
<gene>
    <name evidence="1" type="ORF">D2N39_13810</name>
</gene>
<dbReference type="EMBL" id="QXXQ01000007">
    <property type="protein sequence ID" value="RID91383.1"/>
    <property type="molecule type" value="Genomic_DNA"/>
</dbReference>
<dbReference type="Pfam" id="PF05159">
    <property type="entry name" value="Capsule_synth"/>
    <property type="match status" value="1"/>
</dbReference>
<protein>
    <recommendedName>
        <fullName evidence="3">Capsular biosynthesis protein</fullName>
    </recommendedName>
</protein>
<dbReference type="SUPFAM" id="SSF53756">
    <property type="entry name" value="UDP-Glycosyltransferase/glycogen phosphorylase"/>
    <property type="match status" value="1"/>
</dbReference>
<keyword evidence="2" id="KW-1185">Reference proteome</keyword>
<dbReference type="Proteomes" id="UP000266649">
    <property type="component" value="Unassembled WGS sequence"/>
</dbReference>
<organism evidence="1 2">
    <name type="scientific">Gemmobacter lutimaris</name>
    <dbReference type="NCBI Taxonomy" id="2306023"/>
    <lineage>
        <taxon>Bacteria</taxon>
        <taxon>Pseudomonadati</taxon>
        <taxon>Pseudomonadota</taxon>
        <taxon>Alphaproteobacteria</taxon>
        <taxon>Rhodobacterales</taxon>
        <taxon>Paracoccaceae</taxon>
        <taxon>Gemmobacter</taxon>
    </lineage>
</organism>
<sequence length="347" mass="38605">MEPRRAGDVPLMHLQARGGDWLTRARLDTLPPTLIFHARDKLTATLCRGGFRLLGALADHAAASGWGVEVVPYSAEGAALAVAQGAHLHVFMEDRPRYAPNAFHSVPGYLRGYWYFDEIGSRNNSSHRLRVFDERLVADRFAQKFHARLAEQFIGANFSKFPQAERGADLPAGCLALFAQDFKPPRFHRHYLTVPELVETAIATKGARALCIKPHPNNTPEELEWLRARHNPAAGVYVTDASIHDLLTACACVLTVTSAVGFEAFLHRKPVVLAGQTDFGQNAVTLTDPSRLAEAITAAMSRDWPHEKFLTWFLRQNCIEDHPRALPIVLERIRAKGFRIGPDAGFY</sequence>
<evidence type="ECO:0008006" key="3">
    <source>
        <dbReference type="Google" id="ProtNLM"/>
    </source>
</evidence>
<comment type="caution">
    <text evidence="1">The sequence shown here is derived from an EMBL/GenBank/DDBJ whole genome shotgun (WGS) entry which is preliminary data.</text>
</comment>
<dbReference type="InterPro" id="IPR043148">
    <property type="entry name" value="TagF_C"/>
</dbReference>
<accession>A0A398BVR2</accession>
<reference evidence="1 2" key="1">
    <citation type="submission" date="2018-09" db="EMBL/GenBank/DDBJ databases">
        <title>Gemmobacter lutimaris sp. nov., a marine bacterium isolated from tidal flat.</title>
        <authorList>
            <person name="Lee D.W."/>
            <person name="Yoo Y."/>
            <person name="Kim J.-J."/>
            <person name="Kim B.S."/>
        </authorList>
    </citation>
    <scope>NUCLEOTIDE SEQUENCE [LARGE SCALE GENOMIC DNA]</scope>
    <source>
        <strain evidence="1 2">YJ-T1-11</strain>
    </source>
</reference>